<comment type="similarity">
    <text evidence="2">Belongs to the membrane fusion protein (MFP) (TC 8.A.1) family.</text>
</comment>
<dbReference type="Proteomes" id="UP000004018">
    <property type="component" value="Unassembled WGS sequence"/>
</dbReference>
<feature type="domain" description="Multidrug resistance protein MdtA-like C-terminal permuted SH3" evidence="6">
    <location>
        <begin position="296"/>
        <end position="355"/>
    </location>
</feature>
<dbReference type="Gene3D" id="1.10.287.470">
    <property type="entry name" value="Helix hairpin bin"/>
    <property type="match status" value="1"/>
</dbReference>
<evidence type="ECO:0000256" key="1">
    <source>
        <dbReference type="ARBA" id="ARBA00004196"/>
    </source>
</evidence>
<dbReference type="RefSeq" id="WP_007391828.1">
    <property type="nucleotide sequence ID" value="NZ_AFIJ01000045.1"/>
</dbReference>
<comment type="caution">
    <text evidence="7">The sequence shown here is derived from an EMBL/GenBank/DDBJ whole genome shotgun (WGS) entry which is preliminary data.</text>
</comment>
<gene>
    <name evidence="7" type="ORF">HMPREF1039_0597</name>
</gene>
<reference evidence="7 8" key="1">
    <citation type="submission" date="2011-04" db="EMBL/GenBank/DDBJ databases">
        <authorList>
            <person name="Harkins D.M."/>
            <person name="Madupu R."/>
            <person name="Durkin A.S."/>
            <person name="Torralba M."/>
            <person name="Methe B."/>
            <person name="Sutton G.G."/>
            <person name="Nelson K.E."/>
        </authorList>
    </citation>
    <scope>NUCLEOTIDE SEQUENCE [LARGE SCALE GENOMIC DNA]</scope>
    <source>
        <strain evidence="7 8">UPII 199-6</strain>
    </source>
</reference>
<dbReference type="InterPro" id="IPR006143">
    <property type="entry name" value="RND_pump_MFP"/>
</dbReference>
<dbReference type="PROSITE" id="PS51257">
    <property type="entry name" value="PROKAR_LIPOPROTEIN"/>
    <property type="match status" value="1"/>
</dbReference>
<organism evidence="7 8">
    <name type="scientific">Megasphaera lornae</name>
    <dbReference type="NCBI Taxonomy" id="1000568"/>
    <lineage>
        <taxon>Bacteria</taxon>
        <taxon>Bacillati</taxon>
        <taxon>Bacillota</taxon>
        <taxon>Negativicutes</taxon>
        <taxon>Veillonellales</taxon>
        <taxon>Veillonellaceae</taxon>
        <taxon>Megasphaera</taxon>
    </lineage>
</organism>
<dbReference type="EMBL" id="AFIJ01000045">
    <property type="protein sequence ID" value="EGL35138.1"/>
    <property type="molecule type" value="Genomic_DNA"/>
</dbReference>
<dbReference type="Gene3D" id="2.40.30.170">
    <property type="match status" value="1"/>
</dbReference>
<dbReference type="InterPro" id="IPR058625">
    <property type="entry name" value="MdtA-like_BSH"/>
</dbReference>
<dbReference type="NCBIfam" id="TIGR01730">
    <property type="entry name" value="RND_mfp"/>
    <property type="match status" value="1"/>
</dbReference>
<evidence type="ECO:0000313" key="7">
    <source>
        <dbReference type="EMBL" id="EGL35138.1"/>
    </source>
</evidence>
<evidence type="ECO:0000256" key="2">
    <source>
        <dbReference type="ARBA" id="ARBA00009477"/>
    </source>
</evidence>
<name>A0ABN0CYW4_9FIRM</name>
<keyword evidence="8" id="KW-1185">Reference proteome</keyword>
<dbReference type="InterPro" id="IPR058626">
    <property type="entry name" value="MdtA-like_b-barrel"/>
</dbReference>
<feature type="chain" id="PRO_5046648585" evidence="3">
    <location>
        <begin position="22"/>
        <end position="378"/>
    </location>
</feature>
<feature type="domain" description="Multidrug resistance protein MdtA-like beta-barrel" evidence="5">
    <location>
        <begin position="206"/>
        <end position="288"/>
    </location>
</feature>
<sequence length="378" mass="40455">MKRTYKAAMMSLVFVLAAVLAGCGAPPGLPKGPIRVNTYTVTAETVPLRAEYSGTVAAAAQVPIRSRISGRVLVKFVQGGQTVRAGQPLFRLDSREYDAALAAALAEQAQASAGLANQKLNYHRYRALAAQDAAAAQAVTDREAAVRQQEAVVQANAAQVQRARDNVKDTIIYAPFSGKLSVDDVPVGTYVTAGSTALVTISSTNPVFVEFSLSEQDYLQWMKEKNRTGTWGAAVQLRLSDGSIYPYTGHIAQMDPRLNEAGGAIVVKAVFDNPQQLLIPGLYGTILLTGQTAQPVLLVPQRAVQQMLGKYFLSVLNRQGQVQKKEVQVGPKTGKFWVITSGVKAGDVVIVDGYEKAEGAVLSPHVLTKADIERDTVS</sequence>
<dbReference type="SUPFAM" id="SSF111369">
    <property type="entry name" value="HlyD-like secretion proteins"/>
    <property type="match status" value="1"/>
</dbReference>
<dbReference type="Pfam" id="PF25917">
    <property type="entry name" value="BSH_RND"/>
    <property type="match status" value="1"/>
</dbReference>
<evidence type="ECO:0000313" key="8">
    <source>
        <dbReference type="Proteomes" id="UP000004018"/>
    </source>
</evidence>
<dbReference type="InterPro" id="IPR058627">
    <property type="entry name" value="MdtA-like_C"/>
</dbReference>
<dbReference type="PANTHER" id="PTHR30158">
    <property type="entry name" value="ACRA/E-RELATED COMPONENT OF DRUG EFFLUX TRANSPORTER"/>
    <property type="match status" value="1"/>
</dbReference>
<dbReference type="Pfam" id="PF25967">
    <property type="entry name" value="RND-MFP_C"/>
    <property type="match status" value="1"/>
</dbReference>
<evidence type="ECO:0000259" key="5">
    <source>
        <dbReference type="Pfam" id="PF25944"/>
    </source>
</evidence>
<evidence type="ECO:0000259" key="6">
    <source>
        <dbReference type="Pfam" id="PF25967"/>
    </source>
</evidence>
<protein>
    <submittedName>
        <fullName evidence="7">Efflux transporter, RND family, MFP subunit</fullName>
    </submittedName>
</protein>
<dbReference type="Pfam" id="PF25944">
    <property type="entry name" value="Beta-barrel_RND"/>
    <property type="match status" value="1"/>
</dbReference>
<evidence type="ECO:0000256" key="3">
    <source>
        <dbReference type="SAM" id="SignalP"/>
    </source>
</evidence>
<feature type="signal peptide" evidence="3">
    <location>
        <begin position="1"/>
        <end position="21"/>
    </location>
</feature>
<proteinExistence type="inferred from homology"/>
<comment type="subcellular location">
    <subcellularLocation>
        <location evidence="1">Cell envelope</location>
    </subcellularLocation>
</comment>
<feature type="domain" description="Multidrug resistance protein MdtA-like barrel-sandwich hybrid" evidence="4">
    <location>
        <begin position="61"/>
        <end position="198"/>
    </location>
</feature>
<evidence type="ECO:0000259" key="4">
    <source>
        <dbReference type="Pfam" id="PF25917"/>
    </source>
</evidence>
<accession>A0ABN0CYW4</accession>
<dbReference type="Gene3D" id="2.40.50.100">
    <property type="match status" value="1"/>
</dbReference>
<dbReference type="Gene3D" id="2.40.420.20">
    <property type="match status" value="1"/>
</dbReference>
<keyword evidence="3" id="KW-0732">Signal</keyword>